<dbReference type="PATRIC" id="fig|1648404.4.peg.163"/>
<dbReference type="KEGG" id="ery:CP97_00760"/>
<reference evidence="2 3" key="1">
    <citation type="journal article" date="2015" name="Int. J. Syst. Evol. Microbiol.">
        <title>Erythrobacter atlanticus sp. nov., a bacterium from ocean sediment able to degrade polycyclic aromatic hydrocarbons.</title>
        <authorList>
            <person name="Zhuang L."/>
            <person name="Liu Y."/>
            <person name="Wang L."/>
            <person name="Wang W."/>
            <person name="Shao Z."/>
        </authorList>
    </citation>
    <scope>NUCLEOTIDE SEQUENCE [LARGE SCALE GENOMIC DNA]</scope>
    <source>
        <strain evidence="3">s21-N3</strain>
    </source>
</reference>
<dbReference type="PROSITE" id="PS51318">
    <property type="entry name" value="TAT"/>
    <property type="match status" value="1"/>
</dbReference>
<dbReference type="InterPro" id="IPR051049">
    <property type="entry name" value="Dienelactone_hydrolase-like"/>
</dbReference>
<dbReference type="Proteomes" id="UP000059113">
    <property type="component" value="Chromosome"/>
</dbReference>
<feature type="domain" description="Dienelactone hydrolase" evidence="1">
    <location>
        <begin position="66"/>
        <end position="288"/>
    </location>
</feature>
<dbReference type="SUPFAM" id="SSF53474">
    <property type="entry name" value="alpha/beta-Hydrolases"/>
    <property type="match status" value="1"/>
</dbReference>
<dbReference type="EMBL" id="CP011310">
    <property type="protein sequence ID" value="AKQ40891.1"/>
    <property type="molecule type" value="Genomic_DNA"/>
</dbReference>
<sequence>MCDQDQLAAMGRVNRRQFSKLGLGGAAGAVAACTPMDTGSGAAAGALVETAVTFAADGGTMDGVFIYRAGESNPGVILWPDIAGLRPAKLQMGRRLAQSGYAVFVANPYYRSVAGQQFADFDAFRNGGGFDRVAPWRDANTPAAIMATARDVVSWLDAQDAVDSARGIGNQGYCMTGSWTILAAAAVPTRVKAAASFHGGGLVGEGDLAPVNLLDDMAADGAALIAIARNDDAQEPGAKTALSAAGAAAQADITVEVYGGDHGWTVLDSPVYDEAEAERAWANMLTLYSRL</sequence>
<evidence type="ECO:0000259" key="1">
    <source>
        <dbReference type="Pfam" id="PF01738"/>
    </source>
</evidence>
<gene>
    <name evidence="2" type="ORF">CP97_00760</name>
</gene>
<dbReference type="InterPro" id="IPR029058">
    <property type="entry name" value="AB_hydrolase_fold"/>
</dbReference>
<name>A0A0H4VDE7_9SPHN</name>
<dbReference type="InterPro" id="IPR002925">
    <property type="entry name" value="Dienelactn_hydro"/>
</dbReference>
<dbReference type="AlphaFoldDB" id="A0A0H4VDE7"/>
<dbReference type="PANTHER" id="PTHR46623">
    <property type="entry name" value="CARBOXYMETHYLENEBUTENOLIDASE-RELATED"/>
    <property type="match status" value="1"/>
</dbReference>
<dbReference type="OrthoDB" id="9787933at2"/>
<keyword evidence="3" id="KW-1185">Reference proteome</keyword>
<organism evidence="2 3">
    <name type="scientific">Aurantiacibacter atlanticus</name>
    <dbReference type="NCBI Taxonomy" id="1648404"/>
    <lineage>
        <taxon>Bacteria</taxon>
        <taxon>Pseudomonadati</taxon>
        <taxon>Pseudomonadota</taxon>
        <taxon>Alphaproteobacteria</taxon>
        <taxon>Sphingomonadales</taxon>
        <taxon>Erythrobacteraceae</taxon>
        <taxon>Aurantiacibacter</taxon>
    </lineage>
</organism>
<dbReference type="Pfam" id="PF01738">
    <property type="entry name" value="DLH"/>
    <property type="match status" value="1"/>
</dbReference>
<dbReference type="InterPro" id="IPR006311">
    <property type="entry name" value="TAT_signal"/>
</dbReference>
<proteinExistence type="predicted"/>
<protein>
    <submittedName>
        <fullName evidence="2">Dienelactone hydrolase</fullName>
    </submittedName>
</protein>
<keyword evidence="2" id="KW-0378">Hydrolase</keyword>
<dbReference type="Gene3D" id="3.40.50.1820">
    <property type="entry name" value="alpha/beta hydrolase"/>
    <property type="match status" value="1"/>
</dbReference>
<accession>A0A0H4VDE7</accession>
<evidence type="ECO:0000313" key="3">
    <source>
        <dbReference type="Proteomes" id="UP000059113"/>
    </source>
</evidence>
<dbReference type="PANTHER" id="PTHR46623:SF10">
    <property type="entry name" value="CARBOXYMETHYLENEBUTENOLIDASE HOMOLOG"/>
    <property type="match status" value="1"/>
</dbReference>
<dbReference type="GO" id="GO:0016787">
    <property type="term" value="F:hydrolase activity"/>
    <property type="evidence" value="ECO:0007669"/>
    <property type="project" value="UniProtKB-KW"/>
</dbReference>
<evidence type="ECO:0000313" key="2">
    <source>
        <dbReference type="EMBL" id="AKQ40891.1"/>
    </source>
</evidence>
<dbReference type="RefSeq" id="WP_048884371.1">
    <property type="nucleotide sequence ID" value="NZ_CP011310.1"/>
</dbReference>
<dbReference type="STRING" id="1648404.CP97_00760"/>
<reference evidence="3" key="2">
    <citation type="submission" date="2015-04" db="EMBL/GenBank/DDBJ databases">
        <title>The complete genome sequence of Erythrobacter sp. s21-N3.</title>
        <authorList>
            <person name="Zhuang L."/>
            <person name="Liu Y."/>
            <person name="Shao Z."/>
        </authorList>
    </citation>
    <scope>NUCLEOTIDE SEQUENCE [LARGE SCALE GENOMIC DNA]</scope>
    <source>
        <strain evidence="3">s21-N3</strain>
    </source>
</reference>